<dbReference type="PROSITE" id="PS51819">
    <property type="entry name" value="VOC"/>
    <property type="match status" value="1"/>
</dbReference>
<dbReference type="InterPro" id="IPR037523">
    <property type="entry name" value="VOC_core"/>
</dbReference>
<dbReference type="Proteomes" id="UP000830639">
    <property type="component" value="Chromosome"/>
</dbReference>
<reference evidence="2 3" key="1">
    <citation type="submission" date="2022-04" db="EMBL/GenBank/DDBJ databases">
        <title>Mechanism of arsenic methylation and mitigation arsenic toxicity by Bacillus sp. LH14 from an Arsenic-Contaminated Paddy Soil.</title>
        <authorList>
            <person name="Wang D."/>
        </authorList>
    </citation>
    <scope>NUCLEOTIDE SEQUENCE [LARGE SCALE GENOMIC DNA]</scope>
    <source>
        <strain evidence="2 3">LH14</strain>
    </source>
</reference>
<dbReference type="SUPFAM" id="SSF54593">
    <property type="entry name" value="Glyoxalase/Bleomycin resistance protein/Dihydroxybiphenyl dioxygenase"/>
    <property type="match status" value="1"/>
</dbReference>
<proteinExistence type="predicted"/>
<protein>
    <submittedName>
        <fullName evidence="2">VOC family protein</fullName>
    </submittedName>
</protein>
<dbReference type="Pfam" id="PF00903">
    <property type="entry name" value="Glyoxalase"/>
    <property type="match status" value="1"/>
</dbReference>
<evidence type="ECO:0000259" key="1">
    <source>
        <dbReference type="PROSITE" id="PS51819"/>
    </source>
</evidence>
<accession>A0ABY4JRD4</accession>
<name>A0ABY4JRD4_9BACI</name>
<organism evidence="2 3">
    <name type="scientific">Gottfriedia acidiceleris</name>
    <dbReference type="NCBI Taxonomy" id="371036"/>
    <lineage>
        <taxon>Bacteria</taxon>
        <taxon>Bacillati</taxon>
        <taxon>Bacillota</taxon>
        <taxon>Bacilli</taxon>
        <taxon>Bacillales</taxon>
        <taxon>Bacillaceae</taxon>
        <taxon>Gottfriedia</taxon>
    </lineage>
</organism>
<sequence length="127" mass="14437">MKSTVSPIASKVNYVFIHVKDLKKSVNWYCKLLGITLDDSQIKSPVFNIPVTGTTGLTLDDHTFDPNFKFEPSSNVLFNFHTEDIDAAYNFMKKNNITIVKEIERIGEFAYFNFEDLDGNVLMICAS</sequence>
<dbReference type="Gene3D" id="3.10.180.10">
    <property type="entry name" value="2,3-Dihydroxybiphenyl 1,2-Dioxygenase, domain 1"/>
    <property type="match status" value="1"/>
</dbReference>
<dbReference type="InterPro" id="IPR029068">
    <property type="entry name" value="Glyas_Bleomycin-R_OHBP_Dase"/>
</dbReference>
<dbReference type="CDD" id="cd06587">
    <property type="entry name" value="VOC"/>
    <property type="match status" value="1"/>
</dbReference>
<evidence type="ECO:0000313" key="3">
    <source>
        <dbReference type="Proteomes" id="UP000830639"/>
    </source>
</evidence>
<dbReference type="EMBL" id="CP096034">
    <property type="protein sequence ID" value="UPM55418.1"/>
    <property type="molecule type" value="Genomic_DNA"/>
</dbReference>
<evidence type="ECO:0000313" key="2">
    <source>
        <dbReference type="EMBL" id="UPM55418.1"/>
    </source>
</evidence>
<feature type="domain" description="VOC" evidence="1">
    <location>
        <begin position="11"/>
        <end position="127"/>
    </location>
</feature>
<gene>
    <name evidence="2" type="ORF">MY490_06115</name>
</gene>
<keyword evidence="3" id="KW-1185">Reference proteome</keyword>
<dbReference type="InterPro" id="IPR004360">
    <property type="entry name" value="Glyas_Fos-R_dOase_dom"/>
</dbReference>
<dbReference type="RefSeq" id="WP_248268430.1">
    <property type="nucleotide sequence ID" value="NZ_CP096034.1"/>
</dbReference>